<sequence length="149" mass="15512">MRGLGVGIAVVEAVAIGWAVTALRGDPGLLVATLVPIAVGALVAWALMVCRISVTVADDFAVFAFRPLHRAVVETAEIESVELVDRVDPARLGGVGLRRMPGKVTGLLWGPGPGVEVRTSRGARIVVAVPAARELHDALSAARVRHATD</sequence>
<dbReference type="Proteomes" id="UP000632535">
    <property type="component" value="Unassembled WGS sequence"/>
</dbReference>
<organism evidence="2 3">
    <name type="scientific">Isoptericola cucumis</name>
    <dbReference type="NCBI Taxonomy" id="1776856"/>
    <lineage>
        <taxon>Bacteria</taxon>
        <taxon>Bacillati</taxon>
        <taxon>Actinomycetota</taxon>
        <taxon>Actinomycetes</taxon>
        <taxon>Micrococcales</taxon>
        <taxon>Promicromonosporaceae</taxon>
        <taxon>Isoptericola</taxon>
    </lineage>
</organism>
<evidence type="ECO:0000313" key="3">
    <source>
        <dbReference type="Proteomes" id="UP000632535"/>
    </source>
</evidence>
<keyword evidence="3" id="KW-1185">Reference proteome</keyword>
<reference evidence="3" key="1">
    <citation type="journal article" date="2019" name="Int. J. Syst. Evol. Microbiol.">
        <title>The Global Catalogue of Microorganisms (GCM) 10K type strain sequencing project: providing services to taxonomists for standard genome sequencing and annotation.</title>
        <authorList>
            <consortium name="The Broad Institute Genomics Platform"/>
            <consortium name="The Broad Institute Genome Sequencing Center for Infectious Disease"/>
            <person name="Wu L."/>
            <person name="Ma J."/>
        </authorList>
    </citation>
    <scope>NUCLEOTIDE SEQUENCE [LARGE SCALE GENOMIC DNA]</scope>
    <source>
        <strain evidence="3">CCM 8653</strain>
    </source>
</reference>
<proteinExistence type="predicted"/>
<evidence type="ECO:0000313" key="2">
    <source>
        <dbReference type="EMBL" id="GGI11539.1"/>
    </source>
</evidence>
<keyword evidence="1" id="KW-0812">Transmembrane</keyword>
<keyword evidence="1" id="KW-0472">Membrane</keyword>
<evidence type="ECO:0008006" key="4">
    <source>
        <dbReference type="Google" id="ProtNLM"/>
    </source>
</evidence>
<feature type="transmembrane region" description="Helical" evidence="1">
    <location>
        <begin position="29"/>
        <end position="50"/>
    </location>
</feature>
<name>A0ABQ2BDH3_9MICO</name>
<evidence type="ECO:0000256" key="1">
    <source>
        <dbReference type="SAM" id="Phobius"/>
    </source>
</evidence>
<gene>
    <name evidence="2" type="ORF">GCM10007368_36700</name>
</gene>
<protein>
    <recommendedName>
        <fullName evidence="4">DUF304 domain-containing protein</fullName>
    </recommendedName>
</protein>
<keyword evidence="1" id="KW-1133">Transmembrane helix</keyword>
<dbReference type="EMBL" id="BMDG01000015">
    <property type="protein sequence ID" value="GGI11539.1"/>
    <property type="molecule type" value="Genomic_DNA"/>
</dbReference>
<comment type="caution">
    <text evidence="2">The sequence shown here is derived from an EMBL/GenBank/DDBJ whole genome shotgun (WGS) entry which is preliminary data.</text>
</comment>
<accession>A0ABQ2BDH3</accession>